<dbReference type="PANTHER" id="PTHR13696">
    <property type="entry name" value="P-LOOP CONTAINING NUCLEOSIDE TRIPHOSPHATE HYDROLASE"/>
    <property type="match status" value="1"/>
</dbReference>
<name>A0ABY0IGD8_9BACT</name>
<dbReference type="InterPro" id="IPR050678">
    <property type="entry name" value="DNA_Partitioning_ATPase"/>
</dbReference>
<dbReference type="SUPFAM" id="SSF52540">
    <property type="entry name" value="P-loop containing nucleoside triphosphate hydrolases"/>
    <property type="match status" value="1"/>
</dbReference>
<dbReference type="Pfam" id="PF13614">
    <property type="entry name" value="AAA_31"/>
    <property type="match status" value="1"/>
</dbReference>
<dbReference type="CDD" id="cd02042">
    <property type="entry name" value="ParAB_family"/>
    <property type="match status" value="1"/>
</dbReference>
<reference evidence="3" key="1">
    <citation type="journal article" date="2019" name="Int. J. Syst. Evol. Microbiol.">
        <title>Halobacteriovorax valvorus sp. nov., a novel prokaryotic predator isolated from coastal seawater of China.</title>
        <authorList>
            <person name="Chen M.-X."/>
        </authorList>
    </citation>
    <scope>NUCLEOTIDE SEQUENCE [LARGE SCALE GENOMIC DNA]</scope>
    <source>
        <strain evidence="3">BL9</strain>
    </source>
</reference>
<comment type="caution">
    <text evidence="2">The sequence shown here is derived from an EMBL/GenBank/DDBJ whole genome shotgun (WGS) entry which is preliminary data.</text>
</comment>
<dbReference type="Proteomes" id="UP000443582">
    <property type="component" value="Unassembled WGS sequence"/>
</dbReference>
<proteinExistence type="predicted"/>
<evidence type="ECO:0000259" key="1">
    <source>
        <dbReference type="Pfam" id="PF13614"/>
    </source>
</evidence>
<dbReference type="Gene3D" id="3.40.50.300">
    <property type="entry name" value="P-loop containing nucleotide triphosphate hydrolases"/>
    <property type="match status" value="1"/>
</dbReference>
<evidence type="ECO:0000313" key="3">
    <source>
        <dbReference type="Proteomes" id="UP000443582"/>
    </source>
</evidence>
<accession>A0ABY0IGD8</accession>
<sequence length="288" mass="32856">MFFGRNKQKLDDKGKGKVISFLNQKGGVGKTTMCFNTAYALAQKGHKVLVVDMDPQANMSYLFGREENEKSIFNLLLNTVKELKQMHTSVIFENVVYKTEAGVDLLPSAQELSGFELCVASVNSPRQTILKKYIEQAGLRKRYDYILVDCPPTLGLLVVNSICSSDGVIVPFRPDDFSMKGLEHFYRMLGDIEDMELVELPEIITHIPNLMDSRRKQEESDLHEIKELIRKVTGNDKYIAPFFNKAQIVKSQAAKKSIYDYNSKEYRPLHEQFNKIANLIDSWNEASL</sequence>
<dbReference type="EMBL" id="QDKL01000004">
    <property type="protein sequence ID" value="RZF20422.1"/>
    <property type="molecule type" value="Genomic_DNA"/>
</dbReference>
<feature type="domain" description="AAA" evidence="1">
    <location>
        <begin position="17"/>
        <end position="194"/>
    </location>
</feature>
<dbReference type="RefSeq" id="WP_115363880.1">
    <property type="nucleotide sequence ID" value="NZ_QDKL01000004.1"/>
</dbReference>
<keyword evidence="3" id="KW-1185">Reference proteome</keyword>
<dbReference type="InterPro" id="IPR027417">
    <property type="entry name" value="P-loop_NTPase"/>
</dbReference>
<dbReference type="InterPro" id="IPR025669">
    <property type="entry name" value="AAA_dom"/>
</dbReference>
<evidence type="ECO:0000313" key="2">
    <source>
        <dbReference type="EMBL" id="RZF20422.1"/>
    </source>
</evidence>
<gene>
    <name evidence="2" type="ORF">DAY19_14770</name>
</gene>
<dbReference type="PANTHER" id="PTHR13696:SF99">
    <property type="entry name" value="COBYRINIC ACID AC-DIAMIDE SYNTHASE"/>
    <property type="match status" value="1"/>
</dbReference>
<protein>
    <submittedName>
        <fullName evidence="2">ParA family protein</fullName>
    </submittedName>
</protein>
<organism evidence="2 3">
    <name type="scientific">Halobacteriovorax vibrionivorans</name>
    <dbReference type="NCBI Taxonomy" id="2152716"/>
    <lineage>
        <taxon>Bacteria</taxon>
        <taxon>Pseudomonadati</taxon>
        <taxon>Bdellovibrionota</taxon>
        <taxon>Bacteriovoracia</taxon>
        <taxon>Bacteriovoracales</taxon>
        <taxon>Halobacteriovoraceae</taxon>
        <taxon>Halobacteriovorax</taxon>
    </lineage>
</organism>